<protein>
    <submittedName>
        <fullName evidence="1">Uncharacterized protein</fullName>
    </submittedName>
</protein>
<comment type="caution">
    <text evidence="1">The sequence shown here is derived from an EMBL/GenBank/DDBJ whole genome shotgun (WGS) entry which is preliminary data.</text>
</comment>
<sequence length="181" mass="21245">MDKEKQTQEVGKMIDGWLDEIDSEPDVVNWGDSRIQAIDAIIDSFVEIAIVGLDKKPDQWNDNLLQEVMFSRFMLLLEADEKTKEMYQTIPFALKKLFKYLQKQGIIKNGQHLVDWVNVNADQLQSLYNPKFDKFYRRLFDDMRRSGINTSDKEAVDKFTKNYLNVHPELGIDLYKDDSKD</sequence>
<name>A0A5C4THF6_FRUSA</name>
<evidence type="ECO:0000313" key="2">
    <source>
        <dbReference type="Proteomes" id="UP000313312"/>
    </source>
</evidence>
<gene>
    <name evidence="1" type="ORF">DID87_06480</name>
</gene>
<accession>A0A5C4THF6</accession>
<proteinExistence type="predicted"/>
<dbReference type="EMBL" id="QFCR01000030">
    <property type="protein sequence ID" value="TNK89865.1"/>
    <property type="molecule type" value="Genomic_DNA"/>
</dbReference>
<organism evidence="1 2">
    <name type="scientific">Fructilactobacillus sanfranciscensis</name>
    <name type="common">Lactobacillus sanfranciscensis</name>
    <dbReference type="NCBI Taxonomy" id="1625"/>
    <lineage>
        <taxon>Bacteria</taxon>
        <taxon>Bacillati</taxon>
        <taxon>Bacillota</taxon>
        <taxon>Bacilli</taxon>
        <taxon>Lactobacillales</taxon>
        <taxon>Lactobacillaceae</taxon>
        <taxon>Fructilactobacillus</taxon>
    </lineage>
</organism>
<dbReference type="Proteomes" id="UP000313312">
    <property type="component" value="Unassembled WGS sequence"/>
</dbReference>
<dbReference type="RefSeq" id="WP_103467848.1">
    <property type="nucleotide sequence ID" value="NZ_JARBEV010000029.1"/>
</dbReference>
<evidence type="ECO:0000313" key="1">
    <source>
        <dbReference type="EMBL" id="TNK89865.1"/>
    </source>
</evidence>
<dbReference type="AlphaFoldDB" id="A0A5C4THF6"/>
<reference evidence="1 2" key="1">
    <citation type="submission" date="2018-05" db="EMBL/GenBank/DDBJ databases">
        <title>Lactobacillus sanfranciscensis Ah4 draft denome sequence.</title>
        <authorList>
            <person name="Zhang G."/>
        </authorList>
    </citation>
    <scope>NUCLEOTIDE SEQUENCE [LARGE SCALE GENOMIC DNA]</scope>
    <source>
        <strain evidence="1 2">Ah4</strain>
    </source>
</reference>